<comment type="subcellular location">
    <subcellularLocation>
        <location evidence="9">Cell membrane</location>
        <topology evidence="9">Peripheral membrane protein</topology>
    </subcellularLocation>
</comment>
<dbReference type="GO" id="GO:0006744">
    <property type="term" value="P:ubiquinone biosynthetic process"/>
    <property type="evidence" value="ECO:0007669"/>
    <property type="project" value="UniProtKB-UniRule"/>
</dbReference>
<evidence type="ECO:0000256" key="4">
    <source>
        <dbReference type="ARBA" id="ARBA00022723"/>
    </source>
</evidence>
<accession>A0A918K3N5</accession>
<feature type="compositionally biased region" description="Basic and acidic residues" evidence="10">
    <location>
        <begin position="34"/>
        <end position="45"/>
    </location>
</feature>
<organism evidence="11 12">
    <name type="scientific">Saccharospirillum salsuginis</name>
    <dbReference type="NCBI Taxonomy" id="418750"/>
    <lineage>
        <taxon>Bacteria</taxon>
        <taxon>Pseudomonadati</taxon>
        <taxon>Pseudomonadota</taxon>
        <taxon>Gammaproteobacteria</taxon>
        <taxon>Oceanospirillales</taxon>
        <taxon>Saccharospirillaceae</taxon>
        <taxon>Saccharospirillum</taxon>
    </lineage>
</organism>
<feature type="binding site" evidence="9">
    <location>
        <position position="92"/>
    </location>
    <ligand>
        <name>Fe cation</name>
        <dbReference type="ChEBI" id="CHEBI:24875"/>
        <label>2</label>
    </ligand>
</feature>
<reference evidence="11" key="2">
    <citation type="submission" date="2020-09" db="EMBL/GenBank/DDBJ databases">
        <authorList>
            <person name="Sun Q."/>
            <person name="Kim S."/>
        </authorList>
    </citation>
    <scope>NUCLEOTIDE SEQUENCE</scope>
    <source>
        <strain evidence="11">KCTC 22169</strain>
    </source>
</reference>
<evidence type="ECO:0000256" key="3">
    <source>
        <dbReference type="ARBA" id="ARBA00022688"/>
    </source>
</evidence>
<gene>
    <name evidence="9 11" type="primary">coq7</name>
    <name evidence="11" type="ORF">GCM10007392_11970</name>
</gene>
<reference evidence="11" key="1">
    <citation type="journal article" date="2014" name="Int. J. Syst. Evol. Microbiol.">
        <title>Complete genome sequence of Corynebacterium casei LMG S-19264T (=DSM 44701T), isolated from a smear-ripened cheese.</title>
        <authorList>
            <consortium name="US DOE Joint Genome Institute (JGI-PGF)"/>
            <person name="Walter F."/>
            <person name="Albersmeier A."/>
            <person name="Kalinowski J."/>
            <person name="Ruckert C."/>
        </authorList>
    </citation>
    <scope>NUCLEOTIDE SEQUENCE</scope>
    <source>
        <strain evidence="11">KCTC 22169</strain>
    </source>
</reference>
<evidence type="ECO:0000256" key="7">
    <source>
        <dbReference type="ARBA" id="ARBA00023033"/>
    </source>
</evidence>
<comment type="caution">
    <text evidence="11">The sequence shown here is derived from an EMBL/GenBank/DDBJ whole genome shotgun (WGS) entry which is preliminary data.</text>
</comment>
<dbReference type="NCBIfam" id="NF033656">
    <property type="entry name" value="DMQ_monoox_COQ7"/>
    <property type="match status" value="1"/>
</dbReference>
<dbReference type="RefSeq" id="WP_189607574.1">
    <property type="nucleotide sequence ID" value="NZ_BMXR01000002.1"/>
</dbReference>
<feature type="binding site" evidence="9">
    <location>
        <position position="92"/>
    </location>
    <ligand>
        <name>Fe cation</name>
        <dbReference type="ChEBI" id="CHEBI:24875"/>
        <label>1</label>
    </ligand>
</feature>
<comment type="similarity">
    <text evidence="9">Belongs to the COQ7 family.</text>
</comment>
<keyword evidence="5 9" id="KW-0560">Oxidoreductase</keyword>
<dbReference type="EC" id="1.14.99.60" evidence="9"/>
<dbReference type="InterPro" id="IPR011566">
    <property type="entry name" value="Ubq_synth_Coq7"/>
</dbReference>
<sequence>MLRNLSFTDRILSHLDNALKTLTPGAVHAAHPSPGRDREAPSLESDDQRHIAGLMRINHTGEVCAQALYQGQALTARLPDVRESMEQAADEELDHLAWCEQRLNELGSRTSLLNPVFYFTSYSLGAVAGLAGDRWSLGFVAATEDQVSQHLNDHLEQIQDRDPRSRAILERMLEDEQRHAHNALAAGGQAFPEPVKRLMTGVSKLMTKSVYRV</sequence>
<dbReference type="AlphaFoldDB" id="A0A918K3N5"/>
<feature type="binding site" evidence="9">
    <location>
        <position position="144"/>
    </location>
    <ligand>
        <name>Fe cation</name>
        <dbReference type="ChEBI" id="CHEBI:24875"/>
        <label>2</label>
    </ligand>
</feature>
<dbReference type="EMBL" id="BMXR01000002">
    <property type="protein sequence ID" value="GGX46483.1"/>
    <property type="molecule type" value="Genomic_DNA"/>
</dbReference>
<dbReference type="PANTHER" id="PTHR11237">
    <property type="entry name" value="COENZYME Q10 BIOSYNTHESIS PROTEIN 7"/>
    <property type="match status" value="1"/>
</dbReference>
<keyword evidence="4 9" id="KW-0479">Metal-binding</keyword>
<evidence type="ECO:0000256" key="2">
    <source>
        <dbReference type="ARBA" id="ARBA00022475"/>
    </source>
</evidence>
<comment type="cofactor">
    <cofactor evidence="9">
        <name>Fe cation</name>
        <dbReference type="ChEBI" id="CHEBI:24875"/>
    </cofactor>
    <text evidence="9">Binds 2 iron ions per subunit.</text>
</comment>
<evidence type="ECO:0000256" key="5">
    <source>
        <dbReference type="ARBA" id="ARBA00023002"/>
    </source>
</evidence>
<keyword evidence="12" id="KW-1185">Reference proteome</keyword>
<feature type="region of interest" description="Disordered" evidence="10">
    <location>
        <begin position="24"/>
        <end position="45"/>
    </location>
</feature>
<evidence type="ECO:0000256" key="9">
    <source>
        <dbReference type="HAMAP-Rule" id="MF_01658"/>
    </source>
</evidence>
<keyword evidence="8 9" id="KW-0472">Membrane</keyword>
<dbReference type="SUPFAM" id="SSF47240">
    <property type="entry name" value="Ferritin-like"/>
    <property type="match status" value="1"/>
</dbReference>
<dbReference type="PANTHER" id="PTHR11237:SF4">
    <property type="entry name" value="5-DEMETHOXYUBIQUINONE HYDROXYLASE, MITOCHONDRIAL"/>
    <property type="match status" value="1"/>
</dbReference>
<keyword evidence="2 9" id="KW-1003">Cell membrane</keyword>
<proteinExistence type="inferred from homology"/>
<evidence type="ECO:0000256" key="6">
    <source>
        <dbReference type="ARBA" id="ARBA00023004"/>
    </source>
</evidence>
<dbReference type="InterPro" id="IPR009078">
    <property type="entry name" value="Ferritin-like_SF"/>
</dbReference>
<comment type="function">
    <text evidence="9">Catalyzes the hydroxylation of 2-nonaprenyl-3-methyl-6-methoxy-1,4-benzoquinol during ubiquinone biosynthesis.</text>
</comment>
<keyword evidence="3 9" id="KW-0831">Ubiquinone biosynthesis</keyword>
<evidence type="ECO:0000256" key="1">
    <source>
        <dbReference type="ARBA" id="ARBA00004749"/>
    </source>
</evidence>
<dbReference type="GO" id="GO:0008682">
    <property type="term" value="F:3-demethoxyubiquinol 3-hydroxylase activity"/>
    <property type="evidence" value="ECO:0007669"/>
    <property type="project" value="UniProtKB-EC"/>
</dbReference>
<comment type="pathway">
    <text evidence="1 9">Cofactor biosynthesis; ubiquinone biosynthesis.</text>
</comment>
<feature type="binding site" evidence="9">
    <location>
        <position position="179"/>
    </location>
    <ligand>
        <name>Fe cation</name>
        <dbReference type="ChEBI" id="CHEBI:24875"/>
        <label>2</label>
    </ligand>
</feature>
<keyword evidence="6 9" id="KW-0408">Iron</keyword>
<evidence type="ECO:0000256" key="10">
    <source>
        <dbReference type="SAM" id="MobiDB-lite"/>
    </source>
</evidence>
<keyword evidence="7 9" id="KW-0503">Monooxygenase</keyword>
<dbReference type="HAMAP" id="MF_01658">
    <property type="entry name" value="COQ7"/>
    <property type="match status" value="1"/>
</dbReference>
<feature type="binding site" evidence="9">
    <location>
        <position position="95"/>
    </location>
    <ligand>
        <name>Fe cation</name>
        <dbReference type="ChEBI" id="CHEBI:24875"/>
        <label>1</label>
    </ligand>
</feature>
<dbReference type="InterPro" id="IPR047809">
    <property type="entry name" value="COQ7_proteobact"/>
</dbReference>
<feature type="binding site" evidence="9">
    <location>
        <position position="62"/>
    </location>
    <ligand>
        <name>Fe cation</name>
        <dbReference type="ChEBI" id="CHEBI:24875"/>
        <label>1</label>
    </ligand>
</feature>
<dbReference type="InterPro" id="IPR012347">
    <property type="entry name" value="Ferritin-like"/>
</dbReference>
<evidence type="ECO:0000313" key="12">
    <source>
        <dbReference type="Proteomes" id="UP000626148"/>
    </source>
</evidence>
<name>A0A918K3N5_9GAMM</name>
<dbReference type="GO" id="GO:0005886">
    <property type="term" value="C:plasma membrane"/>
    <property type="evidence" value="ECO:0007669"/>
    <property type="project" value="UniProtKB-SubCell"/>
</dbReference>
<comment type="catalytic activity">
    <reaction evidence="9">
        <text>a 5-methoxy-2-methyl-3-(all-trans-polyprenyl)benzene-1,4-diol + AH2 + O2 = a 3-demethylubiquinol + A + H2O</text>
        <dbReference type="Rhea" id="RHEA:50908"/>
        <dbReference type="Rhea" id="RHEA-COMP:10859"/>
        <dbReference type="Rhea" id="RHEA-COMP:10914"/>
        <dbReference type="ChEBI" id="CHEBI:13193"/>
        <dbReference type="ChEBI" id="CHEBI:15377"/>
        <dbReference type="ChEBI" id="CHEBI:15379"/>
        <dbReference type="ChEBI" id="CHEBI:17499"/>
        <dbReference type="ChEBI" id="CHEBI:84167"/>
        <dbReference type="ChEBI" id="CHEBI:84422"/>
        <dbReference type="EC" id="1.14.99.60"/>
    </reaction>
</comment>
<dbReference type="CDD" id="cd01042">
    <property type="entry name" value="DMQH"/>
    <property type="match status" value="1"/>
</dbReference>
<dbReference type="Proteomes" id="UP000626148">
    <property type="component" value="Unassembled WGS sequence"/>
</dbReference>
<dbReference type="Pfam" id="PF03232">
    <property type="entry name" value="COQ7"/>
    <property type="match status" value="1"/>
</dbReference>
<feature type="binding site" evidence="9">
    <location>
        <position position="176"/>
    </location>
    <ligand>
        <name>Fe cation</name>
        <dbReference type="ChEBI" id="CHEBI:24875"/>
        <label>2</label>
    </ligand>
</feature>
<evidence type="ECO:0000313" key="11">
    <source>
        <dbReference type="EMBL" id="GGX46483.1"/>
    </source>
</evidence>
<feature type="binding site" evidence="9">
    <location>
        <position position="176"/>
    </location>
    <ligand>
        <name>Fe cation</name>
        <dbReference type="ChEBI" id="CHEBI:24875"/>
        <label>1</label>
    </ligand>
</feature>
<evidence type="ECO:0000256" key="8">
    <source>
        <dbReference type="ARBA" id="ARBA00023136"/>
    </source>
</evidence>
<protein>
    <recommendedName>
        <fullName evidence="9">3-demethoxyubiquinol 3-hydroxylase</fullName>
        <shortName evidence="9">DMQ hydroxylase</shortName>
        <ecNumber evidence="9">1.14.99.60</ecNumber>
    </recommendedName>
    <alternativeName>
        <fullName evidence="9">2-nonaprenyl-3-methyl-6-methoxy-1,4-benzoquinol hydroxylase</fullName>
    </alternativeName>
</protein>
<dbReference type="Gene3D" id="1.20.1260.10">
    <property type="match status" value="1"/>
</dbReference>
<dbReference type="GO" id="GO:0046872">
    <property type="term" value="F:metal ion binding"/>
    <property type="evidence" value="ECO:0007669"/>
    <property type="project" value="UniProtKB-KW"/>
</dbReference>